<evidence type="ECO:0000313" key="3">
    <source>
        <dbReference type="EMBL" id="TWI56636.1"/>
    </source>
</evidence>
<evidence type="ECO:0000259" key="2">
    <source>
        <dbReference type="Pfam" id="PF25226"/>
    </source>
</evidence>
<dbReference type="Proteomes" id="UP000316905">
    <property type="component" value="Unassembled WGS sequence"/>
</dbReference>
<dbReference type="Pfam" id="PF13387">
    <property type="entry name" value="Lnb_N"/>
    <property type="match status" value="1"/>
</dbReference>
<reference evidence="3 4" key="1">
    <citation type="journal article" date="2015" name="Stand. Genomic Sci.">
        <title>Genomic Encyclopedia of Bacterial and Archaeal Type Strains, Phase III: the genomes of soil and plant-associated and newly described type strains.</title>
        <authorList>
            <person name="Whitman W.B."/>
            <person name="Woyke T."/>
            <person name="Klenk H.P."/>
            <person name="Zhou Y."/>
            <person name="Lilburn T.G."/>
            <person name="Beck B.J."/>
            <person name="De Vos P."/>
            <person name="Vandamme P."/>
            <person name="Eisen J.A."/>
            <person name="Garrity G."/>
            <person name="Hugenholtz P."/>
            <person name="Kyrpides N.C."/>
        </authorList>
    </citation>
    <scope>NUCLEOTIDE SEQUENCE [LARGE SCALE GENOMIC DNA]</scope>
    <source>
        <strain evidence="3 4">CGMCC 1.6858</strain>
    </source>
</reference>
<organism evidence="3 4">
    <name type="scientific">Pseudomonas duriflava</name>
    <dbReference type="NCBI Taxonomy" id="459528"/>
    <lineage>
        <taxon>Bacteria</taxon>
        <taxon>Pseudomonadati</taxon>
        <taxon>Pseudomonadota</taxon>
        <taxon>Gammaproteobacteria</taxon>
        <taxon>Pseudomonadales</taxon>
        <taxon>Pseudomonadaceae</taxon>
        <taxon>Pseudomonas</taxon>
    </lineage>
</organism>
<feature type="domain" description="Lnb N-terminal periplasmic" evidence="1">
    <location>
        <begin position="291"/>
        <end position="449"/>
    </location>
</feature>
<proteinExistence type="predicted"/>
<dbReference type="InterPro" id="IPR025178">
    <property type="entry name" value="Lnb_N"/>
</dbReference>
<sequence>MRHLFSQAVSGLALRSRIALKRPALIFLLSVLTLGQAQASLKLLLDEQGLSAEQVQASRQLLGEALGKLPPRFKQGLDETLTIRWSRDLETEAYGRADRRVLLLNERLLPALTDGSAATTQTGRPHGTQRQEMLATVLHELTHFYDREQVWTPDERQQIIACSQLASTKTSKELPIRCQGQAGRRYTLSDDPRLLDLAGWQIKVKKHGARERRNDFIARSPDLYELTNPREFVAVNLEYFLLDPSYPCRRPALARYLSEHFGWAPTHEACPGRYPYLNAGSDFDKEPLGWLDPERVYEVDYLFAEGNEKAMSRWGHSMLRLVVCAPGRPRGPDCRLDLQEHLVLSFRAFVNDVQISNWDGLTGSYPSRLFVLPLAQVVEEYTKVELRGLQSVPLKLNRQEITDLLERTAQVHWSYDGHYYFVSNNCAVETFKLLHDSVPRLQQSPLDSITPIGLLDALRIEQVADTSVLDDPREALRLGYRFDSFRERFQAMFTVARDRLHLPQATVEDWLALEPGERRKWFEHADLRASAALLLLEQAALRRELLLAQEELKNRYLGQGDAQDKARFSKAGNALEQLLADSGYLSRPSELLGTSGYGLPQPGEWERLTAESQRRQTHLSNLRETLNTEVRALLDPAIQTGLDQTESNLKQLGDHLRALHKASGGLELH</sequence>
<comment type="caution">
    <text evidence="3">The sequence shown here is derived from an EMBL/GenBank/DDBJ whole genome shotgun (WGS) entry which is preliminary data.</text>
</comment>
<dbReference type="EMBL" id="VLKY01000003">
    <property type="protein sequence ID" value="TWI56636.1"/>
    <property type="molecule type" value="Genomic_DNA"/>
</dbReference>
<feature type="domain" description="DUF7844" evidence="2">
    <location>
        <begin position="43"/>
        <end position="270"/>
    </location>
</feature>
<gene>
    <name evidence="3" type="ORF">IQ22_01088</name>
</gene>
<keyword evidence="4" id="KW-1185">Reference proteome</keyword>
<accession>A0A562QKR2</accession>
<evidence type="ECO:0000313" key="4">
    <source>
        <dbReference type="Proteomes" id="UP000316905"/>
    </source>
</evidence>
<dbReference type="Pfam" id="PF25226">
    <property type="entry name" value="DUF7844"/>
    <property type="match status" value="1"/>
</dbReference>
<dbReference type="AlphaFoldDB" id="A0A562QKR2"/>
<dbReference type="InterPro" id="IPR057166">
    <property type="entry name" value="DUF7844"/>
</dbReference>
<protein>
    <submittedName>
        <fullName evidence="3">Uncharacterized protein DUF4105</fullName>
    </submittedName>
</protein>
<name>A0A562QKR2_9PSED</name>
<evidence type="ECO:0000259" key="1">
    <source>
        <dbReference type="Pfam" id="PF13387"/>
    </source>
</evidence>